<dbReference type="AlphaFoldDB" id="A0AAV8X3N5"/>
<organism evidence="3 4">
    <name type="scientific">Aromia moschata</name>
    <dbReference type="NCBI Taxonomy" id="1265417"/>
    <lineage>
        <taxon>Eukaryota</taxon>
        <taxon>Metazoa</taxon>
        <taxon>Ecdysozoa</taxon>
        <taxon>Arthropoda</taxon>
        <taxon>Hexapoda</taxon>
        <taxon>Insecta</taxon>
        <taxon>Pterygota</taxon>
        <taxon>Neoptera</taxon>
        <taxon>Endopterygota</taxon>
        <taxon>Coleoptera</taxon>
        <taxon>Polyphaga</taxon>
        <taxon>Cucujiformia</taxon>
        <taxon>Chrysomeloidea</taxon>
        <taxon>Cerambycidae</taxon>
        <taxon>Cerambycinae</taxon>
        <taxon>Callichromatini</taxon>
        <taxon>Aromia</taxon>
    </lineage>
</organism>
<dbReference type="EMBL" id="JAPWTK010001290">
    <property type="protein sequence ID" value="KAJ8933121.1"/>
    <property type="molecule type" value="Genomic_DNA"/>
</dbReference>
<dbReference type="PANTHER" id="PTHR47326">
    <property type="entry name" value="TRANSPOSABLE ELEMENT TC3 TRANSPOSASE-LIKE PROTEIN"/>
    <property type="match status" value="1"/>
</dbReference>
<protein>
    <recommendedName>
        <fullName evidence="2">DUF4817 domain-containing protein</fullName>
    </recommendedName>
</protein>
<proteinExistence type="predicted"/>
<evidence type="ECO:0000259" key="2">
    <source>
        <dbReference type="Pfam" id="PF16087"/>
    </source>
</evidence>
<evidence type="ECO:0000313" key="3">
    <source>
        <dbReference type="EMBL" id="KAJ8933121.1"/>
    </source>
</evidence>
<accession>A0AAV8X3N5</accession>
<comment type="caution">
    <text evidence="3">The sequence shown here is derived from an EMBL/GenBank/DDBJ whole genome shotgun (WGS) entry which is preliminary data.</text>
</comment>
<dbReference type="Pfam" id="PF16087">
    <property type="entry name" value="DUF4817"/>
    <property type="match status" value="1"/>
</dbReference>
<gene>
    <name evidence="3" type="ORF">NQ318_022559</name>
</gene>
<feature type="compositionally biased region" description="Low complexity" evidence="1">
    <location>
        <begin position="7"/>
        <end position="18"/>
    </location>
</feature>
<name>A0AAV8X3N5_9CUCU</name>
<dbReference type="Proteomes" id="UP001162162">
    <property type="component" value="Unassembled WGS sequence"/>
</dbReference>
<sequence length="186" mass="21437">MLAPNCDAADSPSAKPAAPNFPAPNRPRQTVLSEEQLQHMYHNICVSMSLTQEEMVDMVFVLGACHRNPLYALRVYAQRYSDRRHPRKYYFQLVLDRFVNTGSIEHIKQNRPNTIVTEENKFLVLGCIQENPETSVRQISHTTGISATSVHRIITKHKYHPYHIQLHQELLDVDFPRREAFLSVGT</sequence>
<evidence type="ECO:0000313" key="4">
    <source>
        <dbReference type="Proteomes" id="UP001162162"/>
    </source>
</evidence>
<evidence type="ECO:0000256" key="1">
    <source>
        <dbReference type="SAM" id="MobiDB-lite"/>
    </source>
</evidence>
<dbReference type="Pfam" id="PF13412">
    <property type="entry name" value="HTH_24"/>
    <property type="match status" value="1"/>
</dbReference>
<dbReference type="PANTHER" id="PTHR47326:SF1">
    <property type="entry name" value="HTH PSQ-TYPE DOMAIN-CONTAINING PROTEIN"/>
    <property type="match status" value="1"/>
</dbReference>
<feature type="domain" description="DUF4817" evidence="2">
    <location>
        <begin position="52"/>
        <end position="105"/>
    </location>
</feature>
<feature type="region of interest" description="Disordered" evidence="1">
    <location>
        <begin position="1"/>
        <end position="28"/>
    </location>
</feature>
<dbReference type="InterPro" id="IPR032135">
    <property type="entry name" value="DUF4817"/>
</dbReference>
<keyword evidence="4" id="KW-1185">Reference proteome</keyword>
<reference evidence="3" key="1">
    <citation type="journal article" date="2023" name="Insect Mol. Biol.">
        <title>Genome sequencing provides insights into the evolution of gene families encoding plant cell wall-degrading enzymes in longhorned beetles.</title>
        <authorList>
            <person name="Shin N.R."/>
            <person name="Okamura Y."/>
            <person name="Kirsch R."/>
            <person name="Pauchet Y."/>
        </authorList>
    </citation>
    <scope>NUCLEOTIDE SEQUENCE</scope>
    <source>
        <strain evidence="3">AMC_N1</strain>
    </source>
</reference>